<dbReference type="OrthoDB" id="941624at2759"/>
<dbReference type="GO" id="GO:0005801">
    <property type="term" value="C:cis-Golgi network"/>
    <property type="evidence" value="ECO:0007669"/>
    <property type="project" value="TreeGrafter"/>
</dbReference>
<organism evidence="3">
    <name type="scientific">Oikopleura dioica</name>
    <name type="common">Tunicate</name>
    <dbReference type="NCBI Taxonomy" id="34765"/>
    <lineage>
        <taxon>Eukaryota</taxon>
        <taxon>Metazoa</taxon>
        <taxon>Chordata</taxon>
        <taxon>Tunicata</taxon>
        <taxon>Appendicularia</taxon>
        <taxon>Copelata</taxon>
        <taxon>Oikopleuridae</taxon>
        <taxon>Oikopleura</taxon>
    </lineage>
</organism>
<keyword evidence="5" id="KW-1185">Reference proteome</keyword>
<reference evidence="3" key="1">
    <citation type="journal article" date="2010" name="Science">
        <title>Plasticity of animal genome architecture unmasked by rapid evolution of a pelagic tunicate.</title>
        <authorList>
            <person name="Denoeud F."/>
            <person name="Henriet S."/>
            <person name="Mungpakdee S."/>
            <person name="Aury J.M."/>
            <person name="Da Silva C."/>
            <person name="Brinkmann H."/>
            <person name="Mikhaleva J."/>
            <person name="Olsen L.C."/>
            <person name="Jubin C."/>
            <person name="Canestro C."/>
            <person name="Bouquet J.M."/>
            <person name="Danks G."/>
            <person name="Poulain J."/>
            <person name="Campsteijn C."/>
            <person name="Adamski M."/>
            <person name="Cross I."/>
            <person name="Yadetie F."/>
            <person name="Muffato M."/>
            <person name="Louis A."/>
            <person name="Butcher S."/>
            <person name="Tsagkogeorga G."/>
            <person name="Konrad A."/>
            <person name="Singh S."/>
            <person name="Jensen M.F."/>
            <person name="Cong E.H."/>
            <person name="Eikeseth-Otteraa H."/>
            <person name="Noel B."/>
            <person name="Anthouard V."/>
            <person name="Porcel B.M."/>
            <person name="Kachouri-Lafond R."/>
            <person name="Nishino A."/>
            <person name="Ugolini M."/>
            <person name="Chourrout P."/>
            <person name="Nishida H."/>
            <person name="Aasland R."/>
            <person name="Huzurbazar S."/>
            <person name="Westhof E."/>
            <person name="Delsuc F."/>
            <person name="Lehrach H."/>
            <person name="Reinhardt R."/>
            <person name="Weissenbach J."/>
            <person name="Roy S.W."/>
            <person name="Artiguenave F."/>
            <person name="Postlethwait J.H."/>
            <person name="Manak J.R."/>
            <person name="Thompson E.M."/>
            <person name="Jaillon O."/>
            <person name="Du Pasquier L."/>
            <person name="Boudinot P."/>
            <person name="Liberles D.A."/>
            <person name="Volff J.N."/>
            <person name="Philippe H."/>
            <person name="Lenhard B."/>
            <person name="Roest Crollius H."/>
            <person name="Wincker P."/>
            <person name="Chourrout D."/>
        </authorList>
    </citation>
    <scope>NUCLEOTIDE SEQUENCE [LARGE SCALE GENOMIC DNA]</scope>
</reference>
<dbReference type="GO" id="GO:0030008">
    <property type="term" value="C:TRAPP complex"/>
    <property type="evidence" value="ECO:0007669"/>
    <property type="project" value="TreeGrafter"/>
</dbReference>
<dbReference type="FunCoup" id="E4WXE6">
    <property type="interactions" value="106"/>
</dbReference>
<dbReference type="InterPro" id="IPR024096">
    <property type="entry name" value="NO_sig/Golgi_transp_ligand-bd"/>
</dbReference>
<dbReference type="GO" id="GO:0005802">
    <property type="term" value="C:trans-Golgi network"/>
    <property type="evidence" value="ECO:0007669"/>
    <property type="project" value="TreeGrafter"/>
</dbReference>
<dbReference type="PANTHER" id="PTHR12817:SF0">
    <property type="entry name" value="GEO08327P1"/>
    <property type="match status" value="1"/>
</dbReference>
<gene>
    <name evidence="3" type="ORF">GSOID_T00011580001</name>
    <name evidence="4" type="ORF">GSOID_T00025181001</name>
</gene>
<accession>E4WXE6</accession>
<dbReference type="PANTHER" id="PTHR12817">
    <property type="entry name" value="TRAFFICKING PROTEIN PARTICLE COMPLEX SUBUNIT 6B"/>
    <property type="match status" value="1"/>
</dbReference>
<dbReference type="SUPFAM" id="SSF111126">
    <property type="entry name" value="Ligand-binding domain in the NO signalling and Golgi transport"/>
    <property type="match status" value="1"/>
</dbReference>
<dbReference type="Gene3D" id="3.30.1380.20">
    <property type="entry name" value="Trafficking protein particle complex subunit 3"/>
    <property type="match status" value="1"/>
</dbReference>
<evidence type="ECO:0000313" key="3">
    <source>
        <dbReference type="EMBL" id="CBY22038.1"/>
    </source>
</evidence>
<proteinExistence type="inferred from homology"/>
<name>E4WXE6_OIKDI</name>
<dbReference type="CDD" id="cd14944">
    <property type="entry name" value="TRAPPC6A_Trs33"/>
    <property type="match status" value="1"/>
</dbReference>
<dbReference type="InterPro" id="IPR037992">
    <property type="entry name" value="TRAPPC6/Trs33"/>
</dbReference>
<comment type="similarity">
    <text evidence="2">Belongs to the TRAPP small subunits family. BET3 subfamily.</text>
</comment>
<comment type="subcellular location">
    <subcellularLocation>
        <location evidence="1">Golgi apparatus</location>
        <location evidence="1">cis-Golgi network</location>
    </subcellularLocation>
</comment>
<dbReference type="Pfam" id="PF04051">
    <property type="entry name" value="TRAPP"/>
    <property type="match status" value="1"/>
</dbReference>
<dbReference type="Proteomes" id="UP000001307">
    <property type="component" value="Unassembled WGS sequence"/>
</dbReference>
<dbReference type="EMBL" id="FN653018">
    <property type="protein sequence ID" value="CBY22038.1"/>
    <property type="molecule type" value="Genomic_DNA"/>
</dbReference>
<evidence type="ECO:0000256" key="2">
    <source>
        <dbReference type="ARBA" id="ARBA00006218"/>
    </source>
</evidence>
<evidence type="ECO:0000313" key="4">
    <source>
        <dbReference type="EMBL" id="CBY31284.1"/>
    </source>
</evidence>
<evidence type="ECO:0000256" key="1">
    <source>
        <dbReference type="ARBA" id="ARBA00004222"/>
    </source>
</evidence>
<evidence type="ECO:0008006" key="6">
    <source>
        <dbReference type="Google" id="ProtNLM"/>
    </source>
</evidence>
<dbReference type="InParanoid" id="E4WXE6"/>
<protein>
    <recommendedName>
        <fullName evidence="6">Trafficking protein particle complex subunit 6B</fullName>
    </recommendedName>
</protein>
<dbReference type="Proteomes" id="UP000011014">
    <property type="component" value="Unassembled WGS sequence"/>
</dbReference>
<dbReference type="GO" id="GO:0006888">
    <property type="term" value="P:endoplasmic reticulum to Golgi vesicle-mediated transport"/>
    <property type="evidence" value="ECO:0007669"/>
    <property type="project" value="TreeGrafter"/>
</dbReference>
<dbReference type="InterPro" id="IPR007194">
    <property type="entry name" value="TRAPP_component"/>
</dbReference>
<evidence type="ECO:0000313" key="5">
    <source>
        <dbReference type="Proteomes" id="UP000001307"/>
    </source>
</evidence>
<dbReference type="AlphaFoldDB" id="E4WXE6"/>
<sequence>MESYTLFEYFHNELANWKGFGADKDEHISILEDIGYKVGISLCENMCKDRPRFKEEVDVLRFLCRDFWELCFRRSANSLKTDNAGTYVIQDSEFRTLTALSSGKQFLTDAPKFLAYPCGLLRGALFALTLNAHVTVEVTQIPAAKFKIDILRK</sequence>
<dbReference type="EMBL" id="FN654298">
    <property type="protein sequence ID" value="CBY31284.1"/>
    <property type="molecule type" value="Genomic_DNA"/>
</dbReference>